<evidence type="ECO:0000313" key="1">
    <source>
        <dbReference type="EMBL" id="KEF57351.1"/>
    </source>
</evidence>
<proteinExistence type="predicted"/>
<protein>
    <submittedName>
        <fullName evidence="1">Uncharacterized protein</fullName>
    </submittedName>
</protein>
<dbReference type="VEuPathDB" id="FungiDB:A1O9_05268"/>
<accession>A0A072PBY3</accession>
<dbReference type="EMBL" id="AMGV01000004">
    <property type="protein sequence ID" value="KEF57351.1"/>
    <property type="molecule type" value="Genomic_DNA"/>
</dbReference>
<gene>
    <name evidence="1" type="ORF">A1O9_05268</name>
</gene>
<keyword evidence="2" id="KW-1185">Reference proteome</keyword>
<name>A0A072PBY3_9EURO</name>
<dbReference type="HOGENOM" id="CLU_821434_0_0_1"/>
<comment type="caution">
    <text evidence="1">The sequence shown here is derived from an EMBL/GenBank/DDBJ whole genome shotgun (WGS) entry which is preliminary data.</text>
</comment>
<organism evidence="1 2">
    <name type="scientific">Exophiala aquamarina CBS 119918</name>
    <dbReference type="NCBI Taxonomy" id="1182545"/>
    <lineage>
        <taxon>Eukaryota</taxon>
        <taxon>Fungi</taxon>
        <taxon>Dikarya</taxon>
        <taxon>Ascomycota</taxon>
        <taxon>Pezizomycotina</taxon>
        <taxon>Eurotiomycetes</taxon>
        <taxon>Chaetothyriomycetidae</taxon>
        <taxon>Chaetothyriales</taxon>
        <taxon>Herpotrichiellaceae</taxon>
        <taxon>Exophiala</taxon>
    </lineage>
</organism>
<evidence type="ECO:0000313" key="2">
    <source>
        <dbReference type="Proteomes" id="UP000027920"/>
    </source>
</evidence>
<dbReference type="RefSeq" id="XP_013259941.1">
    <property type="nucleotide sequence ID" value="XM_013404487.1"/>
</dbReference>
<dbReference type="Proteomes" id="UP000027920">
    <property type="component" value="Unassembled WGS sequence"/>
</dbReference>
<dbReference type="GeneID" id="25280194"/>
<dbReference type="AlphaFoldDB" id="A0A072PBY3"/>
<sequence>MLRGLKHRQILHFHQVYVKAYRDRKGFLRSSKIESIQGAINNLLNCHDIILSDDYDLQTGCKDSDFRVGILSHPDLLNKLTTWGLRPQMWEWTNEPRDSLLAVGDIFQALQGCFFITSLTIDFWAAHWNEIHGAIKYEYIGNPSSRRFLRTELKYPHIHQLEFKVRFCEFLWNWVKEPSIQSTLKHVIGCTDSFPELQELSFAPSFSEPEQGYVEYFQLRSESIDDDGGGDDDIALNTRFNPTTTATERVTRDALAQGLTDTVLNCMYAELLPTTFPLPKLRTVRFSNATLDMRLLLYWLASHKQLPSSSISIHLLETTIFHGLNPGLFLEALAQLNV</sequence>
<reference evidence="1 2" key="1">
    <citation type="submission" date="2013-03" db="EMBL/GenBank/DDBJ databases">
        <title>The Genome Sequence of Exophiala aquamarina CBS 119918.</title>
        <authorList>
            <consortium name="The Broad Institute Genomics Platform"/>
            <person name="Cuomo C."/>
            <person name="de Hoog S."/>
            <person name="Gorbushina A."/>
            <person name="Walker B."/>
            <person name="Young S.K."/>
            <person name="Zeng Q."/>
            <person name="Gargeya S."/>
            <person name="Fitzgerald M."/>
            <person name="Haas B."/>
            <person name="Abouelleil A."/>
            <person name="Allen A.W."/>
            <person name="Alvarado L."/>
            <person name="Arachchi H.M."/>
            <person name="Berlin A.M."/>
            <person name="Chapman S.B."/>
            <person name="Gainer-Dewar J."/>
            <person name="Goldberg J."/>
            <person name="Griggs A."/>
            <person name="Gujja S."/>
            <person name="Hansen M."/>
            <person name="Howarth C."/>
            <person name="Imamovic A."/>
            <person name="Ireland A."/>
            <person name="Larimer J."/>
            <person name="McCowan C."/>
            <person name="Murphy C."/>
            <person name="Pearson M."/>
            <person name="Poon T.W."/>
            <person name="Priest M."/>
            <person name="Roberts A."/>
            <person name="Saif S."/>
            <person name="Shea T."/>
            <person name="Sisk P."/>
            <person name="Sykes S."/>
            <person name="Wortman J."/>
            <person name="Nusbaum C."/>
            <person name="Birren B."/>
        </authorList>
    </citation>
    <scope>NUCLEOTIDE SEQUENCE [LARGE SCALE GENOMIC DNA]</scope>
    <source>
        <strain evidence="1 2">CBS 119918</strain>
    </source>
</reference>